<feature type="transmembrane region" description="Helical" evidence="7">
    <location>
        <begin position="21"/>
        <end position="39"/>
    </location>
</feature>
<reference evidence="10" key="1">
    <citation type="submission" date="2020-12" db="UniProtKB">
        <authorList>
            <consortium name="WormBaseParasite"/>
        </authorList>
    </citation>
    <scope>IDENTIFICATION</scope>
    <source>
        <strain evidence="10">MHco3</strain>
    </source>
</reference>
<accession>A0A7I5EBE9</accession>
<dbReference type="OMA" id="VHIIFHY"/>
<dbReference type="PANTHER" id="PTHR10796">
    <property type="entry name" value="PATCHED-RELATED"/>
    <property type="match status" value="1"/>
</dbReference>
<evidence type="ECO:0000313" key="10">
    <source>
        <dbReference type="WBParaSite" id="HCON_00124390-00001"/>
    </source>
</evidence>
<feature type="transmembrane region" description="Helical" evidence="7">
    <location>
        <begin position="445"/>
        <end position="465"/>
    </location>
</feature>
<evidence type="ECO:0000256" key="6">
    <source>
        <dbReference type="ARBA" id="ARBA00023180"/>
    </source>
</evidence>
<feature type="transmembrane region" description="Helical" evidence="7">
    <location>
        <begin position="648"/>
        <end position="669"/>
    </location>
</feature>
<keyword evidence="9" id="KW-1185">Reference proteome</keyword>
<feature type="transmembrane region" description="Helical" evidence="7">
    <location>
        <begin position="242"/>
        <end position="265"/>
    </location>
</feature>
<evidence type="ECO:0000256" key="4">
    <source>
        <dbReference type="ARBA" id="ARBA00022989"/>
    </source>
</evidence>
<feature type="transmembrane region" description="Helical" evidence="7">
    <location>
        <begin position="352"/>
        <end position="373"/>
    </location>
</feature>
<evidence type="ECO:0000256" key="3">
    <source>
        <dbReference type="ARBA" id="ARBA00022692"/>
    </source>
</evidence>
<dbReference type="WBParaSite" id="HCON_00124390-00001">
    <property type="protein sequence ID" value="HCON_00124390-00001"/>
    <property type="gene ID" value="HCON_00124390"/>
</dbReference>
<dbReference type="Pfam" id="PF02460">
    <property type="entry name" value="Patched"/>
    <property type="match status" value="1"/>
</dbReference>
<evidence type="ECO:0000256" key="7">
    <source>
        <dbReference type="SAM" id="Phobius"/>
    </source>
</evidence>
<dbReference type="InterPro" id="IPR000731">
    <property type="entry name" value="SSD"/>
</dbReference>
<evidence type="ECO:0000256" key="5">
    <source>
        <dbReference type="ARBA" id="ARBA00023136"/>
    </source>
</evidence>
<feature type="transmembrane region" description="Helical" evidence="7">
    <location>
        <begin position="310"/>
        <end position="331"/>
    </location>
</feature>
<feature type="transmembrane region" description="Helical" evidence="7">
    <location>
        <begin position="748"/>
        <end position="769"/>
    </location>
</feature>
<sequence>MLFSKTFGRLGSIIGSRPLTFFIASLVVFALSTVLLLILPPKVRLSFDNGYTTPDAPSIRELQTQVDFFGNRGKPWYMALFAEPRDQEKGSMIESNEFDEFKVFYRNIKKNIVIRTEGDRNITYMDYCANTCELNDQVFKTVALAWFGMQWPETSIFMYKSNIGKYFFLREMRGNDLVRSRLSALYFLSFINGSQAADDLRTYEAKVADWVAEHNANSTKLTTITQHSARGMEMEIGRGMKFVVAKLLGGVVLTAFITLLSFVLLNKIHGRNSKRVAFLTLAVNILPLMALISAMALCTLLGLHANTLTVVAPTLAYAIGIDGALILYNCWVSKHKSGSVKDHMAKVFSSTFPSLTIVSSTAIGLLAGSLFPIEEFAGLSVYLGITILLIYVYQIFFLSTVITWCSPIDTHSPLSQEASRSTKTLRQQGFNDVLGRYARCVSSSAWLKIFGASLFCLCLALPTYIGSTKVHSNIDYRELLPADSPSAKGVHFMSDVVWPEFFNVLFFIERPPTFDDPSSYGRFKQMISEIESLPGTVNNSGMMWINDFKRFTDMKESDTALNMKLFKEFITHDVYKAWNSGVRYRMDDDHVVITRMLYIAAFENVRSMMDKAIVLTKCRQIAAKYNEFDAVPFDTEVGMVDVILQIPYVTYFIPLLVLTAYAIVSVALIGNLAISFVAIGSAMMVFLESYCISSLIGMILNPFSTAFLIVVSVFATKFSTHICYAFHQVPEVEYQNDNSSRLTQALQRVLIPVAVSTIAGSMMFLPVLFTNVAVFRWLSVLNLCCLIVGVLHSLFLTPLVLTWIPKIFTGRQFLCTTSKKPDDVVMKSIS</sequence>
<feature type="transmembrane region" description="Helical" evidence="7">
    <location>
        <begin position="277"/>
        <end position="304"/>
    </location>
</feature>
<evidence type="ECO:0000259" key="8">
    <source>
        <dbReference type="PROSITE" id="PS50156"/>
    </source>
</evidence>
<feature type="domain" description="SSD" evidence="8">
    <location>
        <begin position="246"/>
        <end position="404"/>
    </location>
</feature>
<comment type="similarity">
    <text evidence="2">Belongs to the patched family.</text>
</comment>
<dbReference type="SUPFAM" id="SSF82866">
    <property type="entry name" value="Multidrug efflux transporter AcrB transmembrane domain"/>
    <property type="match status" value="2"/>
</dbReference>
<name>A0A7I5EBE9_HAECO</name>
<dbReference type="InterPro" id="IPR051697">
    <property type="entry name" value="Patched_domain-protein"/>
</dbReference>
<proteinExistence type="inferred from homology"/>
<protein>
    <submittedName>
        <fullName evidence="10">Patched domain containing protein</fullName>
    </submittedName>
</protein>
<evidence type="ECO:0000313" key="9">
    <source>
        <dbReference type="Proteomes" id="UP000025227"/>
    </source>
</evidence>
<dbReference type="InterPro" id="IPR003392">
    <property type="entry name" value="PTHD_SSD"/>
</dbReference>
<dbReference type="GO" id="GO:0005886">
    <property type="term" value="C:plasma membrane"/>
    <property type="evidence" value="ECO:0007669"/>
    <property type="project" value="TreeGrafter"/>
</dbReference>
<organism evidence="9 10">
    <name type="scientific">Haemonchus contortus</name>
    <name type="common">Barber pole worm</name>
    <dbReference type="NCBI Taxonomy" id="6289"/>
    <lineage>
        <taxon>Eukaryota</taxon>
        <taxon>Metazoa</taxon>
        <taxon>Ecdysozoa</taxon>
        <taxon>Nematoda</taxon>
        <taxon>Chromadorea</taxon>
        <taxon>Rhabditida</taxon>
        <taxon>Rhabditina</taxon>
        <taxon>Rhabditomorpha</taxon>
        <taxon>Strongyloidea</taxon>
        <taxon>Trichostrongylidae</taxon>
        <taxon>Haemonchus</taxon>
    </lineage>
</organism>
<feature type="transmembrane region" description="Helical" evidence="7">
    <location>
        <begin position="379"/>
        <end position="405"/>
    </location>
</feature>
<dbReference type="GO" id="GO:0006897">
    <property type="term" value="P:endocytosis"/>
    <property type="evidence" value="ECO:0007669"/>
    <property type="project" value="TreeGrafter"/>
</dbReference>
<dbReference type="Proteomes" id="UP000025227">
    <property type="component" value="Unplaced"/>
</dbReference>
<comment type="subcellular location">
    <subcellularLocation>
        <location evidence="1">Membrane</location>
        <topology evidence="1">Multi-pass membrane protein</topology>
    </subcellularLocation>
</comment>
<evidence type="ECO:0000256" key="2">
    <source>
        <dbReference type="ARBA" id="ARBA00005585"/>
    </source>
</evidence>
<dbReference type="GO" id="GO:0030659">
    <property type="term" value="C:cytoplasmic vesicle membrane"/>
    <property type="evidence" value="ECO:0007669"/>
    <property type="project" value="TreeGrafter"/>
</dbReference>
<keyword evidence="6" id="KW-0325">Glycoprotein</keyword>
<evidence type="ECO:0000256" key="1">
    <source>
        <dbReference type="ARBA" id="ARBA00004141"/>
    </source>
</evidence>
<dbReference type="PROSITE" id="PS50156">
    <property type="entry name" value="SSD"/>
    <property type="match status" value="1"/>
</dbReference>
<dbReference type="OrthoDB" id="5832034at2759"/>
<feature type="transmembrane region" description="Helical" evidence="7">
    <location>
        <begin position="775"/>
        <end position="804"/>
    </location>
</feature>
<keyword evidence="5 7" id="KW-0472">Membrane</keyword>
<dbReference type="Gene3D" id="1.20.1640.10">
    <property type="entry name" value="Multidrug efflux transporter AcrB transmembrane domain"/>
    <property type="match status" value="2"/>
</dbReference>
<keyword evidence="3 7" id="KW-0812">Transmembrane</keyword>
<dbReference type="GO" id="GO:0018996">
    <property type="term" value="P:molting cycle, collagen and cuticulin-based cuticle"/>
    <property type="evidence" value="ECO:0007669"/>
    <property type="project" value="TreeGrafter"/>
</dbReference>
<dbReference type="AlphaFoldDB" id="A0A7I5EBE9"/>
<dbReference type="PANTHER" id="PTHR10796:SF189">
    <property type="entry name" value="SSD DOMAIN-CONTAINING PROTEIN"/>
    <property type="match status" value="1"/>
</dbReference>
<keyword evidence="4 7" id="KW-1133">Transmembrane helix</keyword>